<keyword evidence="3" id="KW-1185">Reference proteome</keyword>
<dbReference type="GO" id="GO:0005576">
    <property type="term" value="C:extracellular region"/>
    <property type="evidence" value="ECO:0007669"/>
    <property type="project" value="InterPro"/>
</dbReference>
<dbReference type="Pfam" id="PF00095">
    <property type="entry name" value="WAP"/>
    <property type="match status" value="2"/>
</dbReference>
<evidence type="ECO:0000313" key="2">
    <source>
        <dbReference type="EMBL" id="CDW60259.1"/>
    </source>
</evidence>
<gene>
    <name evidence="2" type="ORF">TTRE_0000862301</name>
</gene>
<feature type="domain" description="WAP" evidence="1">
    <location>
        <begin position="10"/>
        <end position="55"/>
    </location>
</feature>
<dbReference type="Proteomes" id="UP000030665">
    <property type="component" value="Unassembled WGS sequence"/>
</dbReference>
<evidence type="ECO:0000259" key="1">
    <source>
        <dbReference type="PROSITE" id="PS51390"/>
    </source>
</evidence>
<dbReference type="OrthoDB" id="10389035at2759"/>
<dbReference type="PROSITE" id="PS51390">
    <property type="entry name" value="WAP"/>
    <property type="match status" value="1"/>
</dbReference>
<dbReference type="SMART" id="SM00217">
    <property type="entry name" value="WAP"/>
    <property type="match status" value="2"/>
</dbReference>
<sequence>MSDGALADVKPNKPGICPWPSSVTTPSRLCSDDDDCQGSRKCCPTKAGNACVDPASRQLAGRRPSCPPAAYVMGIPGSCRKDKDCDDGKKCCDGNEGKSCSVTVLPR</sequence>
<evidence type="ECO:0000313" key="3">
    <source>
        <dbReference type="Proteomes" id="UP000030665"/>
    </source>
</evidence>
<dbReference type="InterPro" id="IPR036645">
    <property type="entry name" value="Elafin-like_sf"/>
</dbReference>
<dbReference type="STRING" id="36087.A0A077ZKH8"/>
<dbReference type="Gene3D" id="4.10.75.10">
    <property type="entry name" value="Elafin-like"/>
    <property type="match status" value="1"/>
</dbReference>
<proteinExistence type="predicted"/>
<dbReference type="AlphaFoldDB" id="A0A077ZKH8"/>
<dbReference type="InterPro" id="IPR008197">
    <property type="entry name" value="WAP_dom"/>
</dbReference>
<dbReference type="MEROPS" id="I17.003"/>
<reference evidence="2" key="2">
    <citation type="submission" date="2014-03" db="EMBL/GenBank/DDBJ databases">
        <title>The whipworm genome and dual-species transcriptomics of an intimate host-pathogen interaction.</title>
        <authorList>
            <person name="Foth B.J."/>
            <person name="Tsai I.J."/>
            <person name="Reid A.J."/>
            <person name="Bancroft A.J."/>
            <person name="Nichol S."/>
            <person name="Tracey A."/>
            <person name="Holroyd N."/>
            <person name="Cotton J.A."/>
            <person name="Stanley E.J."/>
            <person name="Zarowiecki M."/>
            <person name="Liu J.Z."/>
            <person name="Huckvale T."/>
            <person name="Cooper P.J."/>
            <person name="Grencis R.K."/>
            <person name="Berriman M."/>
        </authorList>
    </citation>
    <scope>NUCLEOTIDE SEQUENCE [LARGE SCALE GENOMIC DNA]</scope>
</reference>
<accession>A0A077ZKH8</accession>
<name>A0A077ZKH8_TRITR</name>
<protein>
    <submittedName>
        <fullName evidence="2">WAP domain containing protein, SLPI-like</fullName>
    </submittedName>
</protein>
<dbReference type="PRINTS" id="PR00003">
    <property type="entry name" value="4DISULPHCORE"/>
</dbReference>
<dbReference type="SUPFAM" id="SSF57256">
    <property type="entry name" value="Elafin-like"/>
    <property type="match status" value="2"/>
</dbReference>
<reference evidence="2" key="1">
    <citation type="submission" date="2014-01" db="EMBL/GenBank/DDBJ databases">
        <authorList>
            <person name="Aslett M."/>
        </authorList>
    </citation>
    <scope>NUCLEOTIDE SEQUENCE</scope>
</reference>
<organism evidence="2 3">
    <name type="scientific">Trichuris trichiura</name>
    <name type="common">Whipworm</name>
    <name type="synonym">Trichocephalus trichiurus</name>
    <dbReference type="NCBI Taxonomy" id="36087"/>
    <lineage>
        <taxon>Eukaryota</taxon>
        <taxon>Metazoa</taxon>
        <taxon>Ecdysozoa</taxon>
        <taxon>Nematoda</taxon>
        <taxon>Enoplea</taxon>
        <taxon>Dorylaimia</taxon>
        <taxon>Trichinellida</taxon>
        <taxon>Trichuridae</taxon>
        <taxon>Trichuris</taxon>
    </lineage>
</organism>
<dbReference type="GO" id="GO:0030414">
    <property type="term" value="F:peptidase inhibitor activity"/>
    <property type="evidence" value="ECO:0007669"/>
    <property type="project" value="InterPro"/>
</dbReference>
<dbReference type="EMBL" id="HG806974">
    <property type="protein sequence ID" value="CDW60259.1"/>
    <property type="molecule type" value="Genomic_DNA"/>
</dbReference>